<comment type="caution">
    <text evidence="1">The sequence shown here is derived from an EMBL/GenBank/DDBJ whole genome shotgun (WGS) entry which is preliminary data.</text>
</comment>
<dbReference type="EMBL" id="MU277259">
    <property type="protein sequence ID" value="KAI0056703.1"/>
    <property type="molecule type" value="Genomic_DNA"/>
</dbReference>
<name>A0ACB8SKB8_9AGAM</name>
<organism evidence="1 2">
    <name type="scientific">Artomyces pyxidatus</name>
    <dbReference type="NCBI Taxonomy" id="48021"/>
    <lineage>
        <taxon>Eukaryota</taxon>
        <taxon>Fungi</taxon>
        <taxon>Dikarya</taxon>
        <taxon>Basidiomycota</taxon>
        <taxon>Agaricomycotina</taxon>
        <taxon>Agaricomycetes</taxon>
        <taxon>Russulales</taxon>
        <taxon>Auriscalpiaceae</taxon>
        <taxon>Artomyces</taxon>
    </lineage>
</organism>
<dbReference type="Proteomes" id="UP000814140">
    <property type="component" value="Unassembled WGS sequence"/>
</dbReference>
<reference evidence="1" key="2">
    <citation type="journal article" date="2022" name="New Phytol.">
        <title>Evolutionary transition to the ectomycorrhizal habit in the genomes of a hyperdiverse lineage of mushroom-forming fungi.</title>
        <authorList>
            <person name="Looney B."/>
            <person name="Miyauchi S."/>
            <person name="Morin E."/>
            <person name="Drula E."/>
            <person name="Courty P.E."/>
            <person name="Kohler A."/>
            <person name="Kuo A."/>
            <person name="LaButti K."/>
            <person name="Pangilinan J."/>
            <person name="Lipzen A."/>
            <person name="Riley R."/>
            <person name="Andreopoulos W."/>
            <person name="He G."/>
            <person name="Johnson J."/>
            <person name="Nolan M."/>
            <person name="Tritt A."/>
            <person name="Barry K.W."/>
            <person name="Grigoriev I.V."/>
            <person name="Nagy L.G."/>
            <person name="Hibbett D."/>
            <person name="Henrissat B."/>
            <person name="Matheny P.B."/>
            <person name="Labbe J."/>
            <person name="Martin F.M."/>
        </authorList>
    </citation>
    <scope>NUCLEOTIDE SEQUENCE</scope>
    <source>
        <strain evidence="1">HHB10654</strain>
    </source>
</reference>
<accession>A0ACB8SKB8</accession>
<evidence type="ECO:0000313" key="2">
    <source>
        <dbReference type="Proteomes" id="UP000814140"/>
    </source>
</evidence>
<evidence type="ECO:0000313" key="1">
    <source>
        <dbReference type="EMBL" id="KAI0056703.1"/>
    </source>
</evidence>
<protein>
    <submittedName>
        <fullName evidence="1">Barwin-like endoglucanase</fullName>
    </submittedName>
</protein>
<keyword evidence="2" id="KW-1185">Reference proteome</keyword>
<proteinExistence type="predicted"/>
<sequence length="132" mass="13587">MFASTRLLALCTVLAASVSAAPITASRSAVNKGQGTFFPGLGACGLTNSSNDLIVAVSTELFDNFPGAGANPNDNPICGKSITAHFGSKSVKVKVVDRCVGCAKDDLDMSPAAFSKLANEAKGRINITWSFT</sequence>
<reference evidence="1" key="1">
    <citation type="submission" date="2021-03" db="EMBL/GenBank/DDBJ databases">
        <authorList>
            <consortium name="DOE Joint Genome Institute"/>
            <person name="Ahrendt S."/>
            <person name="Looney B.P."/>
            <person name="Miyauchi S."/>
            <person name="Morin E."/>
            <person name="Drula E."/>
            <person name="Courty P.E."/>
            <person name="Chicoki N."/>
            <person name="Fauchery L."/>
            <person name="Kohler A."/>
            <person name="Kuo A."/>
            <person name="Labutti K."/>
            <person name="Pangilinan J."/>
            <person name="Lipzen A."/>
            <person name="Riley R."/>
            <person name="Andreopoulos W."/>
            <person name="He G."/>
            <person name="Johnson J."/>
            <person name="Barry K.W."/>
            <person name="Grigoriev I.V."/>
            <person name="Nagy L."/>
            <person name="Hibbett D."/>
            <person name="Henrissat B."/>
            <person name="Matheny P.B."/>
            <person name="Labbe J."/>
            <person name="Martin F."/>
        </authorList>
    </citation>
    <scope>NUCLEOTIDE SEQUENCE</scope>
    <source>
        <strain evidence="1">HHB10654</strain>
    </source>
</reference>
<gene>
    <name evidence="1" type="ORF">BV25DRAFT_1920738</name>
</gene>